<dbReference type="AlphaFoldDB" id="A0A7R9K3T4"/>
<keyword evidence="2" id="KW-1133">Transmembrane helix</keyword>
<keyword evidence="2" id="KW-0472">Membrane</keyword>
<dbReference type="GO" id="GO:0008028">
    <property type="term" value="F:monocarboxylic acid transmembrane transporter activity"/>
    <property type="evidence" value="ECO:0007669"/>
    <property type="project" value="TreeGrafter"/>
</dbReference>
<protein>
    <submittedName>
        <fullName evidence="3">Uncharacterized protein</fullName>
    </submittedName>
</protein>
<keyword evidence="2" id="KW-0812">Transmembrane</keyword>
<dbReference type="PANTHER" id="PTHR11360:SF309">
    <property type="entry name" value="MONOCARBOXYLATE TRANSPORTER 7-LIKE PROTEIN"/>
    <property type="match status" value="1"/>
</dbReference>
<feature type="compositionally biased region" description="Polar residues" evidence="1">
    <location>
        <begin position="1"/>
        <end position="19"/>
    </location>
</feature>
<evidence type="ECO:0000256" key="1">
    <source>
        <dbReference type="SAM" id="MobiDB-lite"/>
    </source>
</evidence>
<dbReference type="EMBL" id="OE843194">
    <property type="protein sequence ID" value="CAD7602480.1"/>
    <property type="molecule type" value="Genomic_DNA"/>
</dbReference>
<dbReference type="InterPro" id="IPR050327">
    <property type="entry name" value="Proton-linked_MCT"/>
</dbReference>
<sequence>MGGNTHSGNGVTRTRSPTQYEGHEGHGQDWEQPLQPPEGGWGWMVAFGMALIFISTTGQYGSFGLLFDDVLSRLGEQTTGATLIMNALAASVNFTGLVTNHLLRSMSYRMVSVIGALLFTLGVMLTIFAQSMTHIVITYSIISGTLPQLVKYQSNIVITYSIISGTLPQLVKYQSNIVITYSIISGTLPQLVKYQSNIDITYSIISGTLPQLVKYQSNIVITYSIISGTLPQLVKHQSNRLFSRTLYAISLLRWQPGLRSNSRN</sequence>
<gene>
    <name evidence="3" type="ORF">TGEB3V08_LOCUS8360</name>
</gene>
<evidence type="ECO:0000256" key="2">
    <source>
        <dbReference type="SAM" id="Phobius"/>
    </source>
</evidence>
<dbReference type="InterPro" id="IPR036259">
    <property type="entry name" value="MFS_trans_sf"/>
</dbReference>
<feature type="transmembrane region" description="Helical" evidence="2">
    <location>
        <begin position="41"/>
        <end position="67"/>
    </location>
</feature>
<accession>A0A7R9K3T4</accession>
<evidence type="ECO:0000313" key="3">
    <source>
        <dbReference type="EMBL" id="CAD7602480.1"/>
    </source>
</evidence>
<organism evidence="3">
    <name type="scientific">Timema genevievae</name>
    <name type="common">Walking stick</name>
    <dbReference type="NCBI Taxonomy" id="629358"/>
    <lineage>
        <taxon>Eukaryota</taxon>
        <taxon>Metazoa</taxon>
        <taxon>Ecdysozoa</taxon>
        <taxon>Arthropoda</taxon>
        <taxon>Hexapoda</taxon>
        <taxon>Insecta</taxon>
        <taxon>Pterygota</taxon>
        <taxon>Neoptera</taxon>
        <taxon>Polyneoptera</taxon>
        <taxon>Phasmatodea</taxon>
        <taxon>Timematodea</taxon>
        <taxon>Timematoidea</taxon>
        <taxon>Timematidae</taxon>
        <taxon>Timema</taxon>
    </lineage>
</organism>
<feature type="transmembrane region" description="Helical" evidence="2">
    <location>
        <begin position="79"/>
        <end position="98"/>
    </location>
</feature>
<name>A0A7R9K3T4_TIMGE</name>
<dbReference type="SUPFAM" id="SSF103473">
    <property type="entry name" value="MFS general substrate transporter"/>
    <property type="match status" value="1"/>
</dbReference>
<reference evidence="3" key="1">
    <citation type="submission" date="2020-11" db="EMBL/GenBank/DDBJ databases">
        <authorList>
            <person name="Tran Van P."/>
        </authorList>
    </citation>
    <scope>NUCLEOTIDE SEQUENCE</scope>
</reference>
<feature type="transmembrane region" description="Helical" evidence="2">
    <location>
        <begin position="110"/>
        <end position="129"/>
    </location>
</feature>
<dbReference type="PANTHER" id="PTHR11360">
    <property type="entry name" value="MONOCARBOXYLATE TRANSPORTER"/>
    <property type="match status" value="1"/>
</dbReference>
<proteinExistence type="predicted"/>
<feature type="region of interest" description="Disordered" evidence="1">
    <location>
        <begin position="1"/>
        <end position="33"/>
    </location>
</feature>